<dbReference type="WBParaSite" id="Pan_g19071.t1">
    <property type="protein sequence ID" value="Pan_g19071.t1"/>
    <property type="gene ID" value="Pan_g19071"/>
</dbReference>
<keyword evidence="3" id="KW-1185">Reference proteome</keyword>
<accession>A0A7E4VBV3</accession>
<dbReference type="InterPro" id="IPR050230">
    <property type="entry name" value="CALM/Myosin/TropC-like"/>
</dbReference>
<dbReference type="InterPro" id="IPR011992">
    <property type="entry name" value="EF-hand-dom_pair"/>
</dbReference>
<dbReference type="Pfam" id="PF21550">
    <property type="entry name" value="MTIP_N"/>
    <property type="match status" value="1"/>
</dbReference>
<reference evidence="3" key="1">
    <citation type="journal article" date="2013" name="Genetics">
        <title>The draft genome and transcriptome of Panagrellus redivivus are shaped by the harsh demands of a free-living lifestyle.</title>
        <authorList>
            <person name="Srinivasan J."/>
            <person name="Dillman A.R."/>
            <person name="Macchietto M.G."/>
            <person name="Heikkinen L."/>
            <person name="Lakso M."/>
            <person name="Fracchia K.M."/>
            <person name="Antoshechkin I."/>
            <person name="Mortazavi A."/>
            <person name="Wong G."/>
            <person name="Sternberg P.W."/>
        </authorList>
    </citation>
    <scope>NUCLEOTIDE SEQUENCE [LARGE SCALE GENOMIC DNA]</scope>
    <source>
        <strain evidence="3">MT8872</strain>
    </source>
</reference>
<evidence type="ECO:0000313" key="4">
    <source>
        <dbReference type="WBParaSite" id="Pan_g19071.t1"/>
    </source>
</evidence>
<dbReference type="Gene3D" id="1.10.238.10">
    <property type="entry name" value="EF-hand"/>
    <property type="match status" value="2"/>
</dbReference>
<dbReference type="PANTHER" id="PTHR23048">
    <property type="entry name" value="MYOSIN LIGHT CHAIN 1, 3"/>
    <property type="match status" value="1"/>
</dbReference>
<keyword evidence="1" id="KW-0677">Repeat</keyword>
<dbReference type="Proteomes" id="UP000492821">
    <property type="component" value="Unassembled WGS sequence"/>
</dbReference>
<protein>
    <submittedName>
        <fullName evidence="4">EF-hand domain-containing protein</fullName>
    </submittedName>
</protein>
<proteinExistence type="predicted"/>
<evidence type="ECO:0000313" key="3">
    <source>
        <dbReference type="Proteomes" id="UP000492821"/>
    </source>
</evidence>
<sequence length="142" mass="16017">MTQYFSKAEIDEFRQCFNLYSSEGFVTNDAQLRYILRTLGCSPTVPETKRYVKQFGASIDFAKFLEIVHLENQKPSAVSQVAQALENLDQYSRGYISAHELTTLLTSFGEKMGKAEVATILRAMRASNDVIPFAKITQFIDG</sequence>
<dbReference type="InterPro" id="IPR002048">
    <property type="entry name" value="EF_hand_dom"/>
</dbReference>
<dbReference type="GO" id="GO:0005509">
    <property type="term" value="F:calcium ion binding"/>
    <property type="evidence" value="ECO:0007669"/>
    <property type="project" value="InterPro"/>
</dbReference>
<evidence type="ECO:0000259" key="2">
    <source>
        <dbReference type="PROSITE" id="PS50222"/>
    </source>
</evidence>
<dbReference type="FunFam" id="1.10.238.10:FF:000178">
    <property type="entry name" value="Calmodulin-2 A"/>
    <property type="match status" value="1"/>
</dbReference>
<dbReference type="GO" id="GO:0016460">
    <property type="term" value="C:myosin II complex"/>
    <property type="evidence" value="ECO:0007669"/>
    <property type="project" value="TreeGrafter"/>
</dbReference>
<dbReference type="PROSITE" id="PS50222">
    <property type="entry name" value="EF_HAND_2"/>
    <property type="match status" value="1"/>
</dbReference>
<dbReference type="PANTHER" id="PTHR23048:SF0">
    <property type="entry name" value="CALMODULIN LIKE 3"/>
    <property type="match status" value="1"/>
</dbReference>
<organism evidence="3 4">
    <name type="scientific">Panagrellus redivivus</name>
    <name type="common">Microworm</name>
    <dbReference type="NCBI Taxonomy" id="6233"/>
    <lineage>
        <taxon>Eukaryota</taxon>
        <taxon>Metazoa</taxon>
        <taxon>Ecdysozoa</taxon>
        <taxon>Nematoda</taxon>
        <taxon>Chromadorea</taxon>
        <taxon>Rhabditida</taxon>
        <taxon>Tylenchina</taxon>
        <taxon>Panagrolaimomorpha</taxon>
        <taxon>Panagrolaimoidea</taxon>
        <taxon>Panagrolaimidae</taxon>
        <taxon>Panagrellus</taxon>
    </lineage>
</organism>
<feature type="domain" description="EF-hand" evidence="2">
    <location>
        <begin position="76"/>
        <end position="111"/>
    </location>
</feature>
<name>A0A7E4VBV3_PANRE</name>
<evidence type="ECO:0000256" key="1">
    <source>
        <dbReference type="ARBA" id="ARBA00022737"/>
    </source>
</evidence>
<dbReference type="AlphaFoldDB" id="A0A7E4VBV3"/>
<dbReference type="SUPFAM" id="SSF47473">
    <property type="entry name" value="EF-hand"/>
    <property type="match status" value="1"/>
</dbReference>
<dbReference type="InterPro" id="IPR049007">
    <property type="entry name" value="MTIP_EFh"/>
</dbReference>
<reference evidence="4" key="2">
    <citation type="submission" date="2020-10" db="UniProtKB">
        <authorList>
            <consortium name="WormBaseParasite"/>
        </authorList>
    </citation>
    <scope>IDENTIFICATION</scope>
</reference>